<dbReference type="InterPro" id="IPR002491">
    <property type="entry name" value="ABC_transptr_periplasmic_BD"/>
</dbReference>
<keyword evidence="3" id="KW-1185">Reference proteome</keyword>
<dbReference type="PANTHER" id="PTHR30535">
    <property type="entry name" value="VITAMIN B12-BINDING PROTEIN"/>
    <property type="match status" value="1"/>
</dbReference>
<dbReference type="Gene3D" id="3.40.50.1980">
    <property type="entry name" value="Nitrogenase molybdenum iron protein domain"/>
    <property type="match status" value="2"/>
</dbReference>
<dbReference type="Proteomes" id="UP000284547">
    <property type="component" value="Unassembled WGS sequence"/>
</dbReference>
<dbReference type="RefSeq" id="WP_118153138.1">
    <property type="nucleotide sequence ID" value="NZ_QWEY01000007.1"/>
</dbReference>
<protein>
    <submittedName>
        <fullName evidence="2">Hemin ABC transporter substrate-binding protein</fullName>
    </submittedName>
</protein>
<dbReference type="OrthoDB" id="9797736at2"/>
<dbReference type="PANTHER" id="PTHR30535:SF4">
    <property type="entry name" value="HEMIN-BINDING PERIPLASMIC PROTEIN HMUT"/>
    <property type="match status" value="1"/>
</dbReference>
<organism evidence="2 3">
    <name type="scientific">Pseudotabrizicola alkalilacus</name>
    <dbReference type="NCBI Taxonomy" id="2305252"/>
    <lineage>
        <taxon>Bacteria</taxon>
        <taxon>Pseudomonadati</taxon>
        <taxon>Pseudomonadota</taxon>
        <taxon>Alphaproteobacteria</taxon>
        <taxon>Rhodobacterales</taxon>
        <taxon>Paracoccaceae</taxon>
        <taxon>Pseudotabrizicola</taxon>
    </lineage>
</organism>
<dbReference type="InterPro" id="IPR050902">
    <property type="entry name" value="ABC_Transporter_SBP"/>
</dbReference>
<dbReference type="EMBL" id="QWEY01000007">
    <property type="protein sequence ID" value="RGP36708.1"/>
    <property type="molecule type" value="Genomic_DNA"/>
</dbReference>
<evidence type="ECO:0000313" key="2">
    <source>
        <dbReference type="EMBL" id="RGP36708.1"/>
    </source>
</evidence>
<proteinExistence type="predicted"/>
<gene>
    <name evidence="2" type="ORF">D1012_13710</name>
</gene>
<comment type="caution">
    <text evidence="2">The sequence shown here is derived from an EMBL/GenBank/DDBJ whole genome shotgun (WGS) entry which is preliminary data.</text>
</comment>
<evidence type="ECO:0000259" key="1">
    <source>
        <dbReference type="PROSITE" id="PS50983"/>
    </source>
</evidence>
<sequence length="297" mass="29980">MKRAQVLSVSGLYAGLTTLILLLALATVARAEDGPRRVVAAGGSAAEIVFALGQGDRLIARDSTSSFPAAVLDLPDVGYVRRLSPENLIALDPDLILAEHDAGPPETIEILTHAGVPLVTLPEALTPADVLAKIAVTAEALGVPEAGEKLAAQTQAELDLAAEAAASMPARPRVLFVLSLQGGRILAAGSNTSAGAMIALGGGVNAVDGFEGYKPLTDEAAIAAAPDVILAMDRGGDLALASEELLAHPALALTPAAQGGHVVRMDGLFLLGFGPRTGAAALELNAALRAALATEHG</sequence>
<dbReference type="Pfam" id="PF01497">
    <property type="entry name" value="Peripla_BP_2"/>
    <property type="match status" value="1"/>
</dbReference>
<evidence type="ECO:0000313" key="3">
    <source>
        <dbReference type="Proteomes" id="UP000284547"/>
    </source>
</evidence>
<dbReference type="CDD" id="cd01149">
    <property type="entry name" value="HutB"/>
    <property type="match status" value="1"/>
</dbReference>
<dbReference type="SUPFAM" id="SSF53807">
    <property type="entry name" value="Helical backbone' metal receptor"/>
    <property type="match status" value="1"/>
</dbReference>
<feature type="domain" description="Fe/B12 periplasmic-binding" evidence="1">
    <location>
        <begin position="37"/>
        <end position="296"/>
    </location>
</feature>
<accession>A0A411Z0Z7</accession>
<reference evidence="2 3" key="1">
    <citation type="submission" date="2018-08" db="EMBL/GenBank/DDBJ databases">
        <title>Flavobacterium tibetense sp. nov., isolated from a wetland YonghuCo on Tibetan Plateau.</title>
        <authorList>
            <person name="Phurbu D."/>
            <person name="Lu H."/>
            <person name="Xing P."/>
        </authorList>
    </citation>
    <scope>NUCLEOTIDE SEQUENCE [LARGE SCALE GENOMIC DNA]</scope>
    <source>
        <strain evidence="2 3">DJC</strain>
    </source>
</reference>
<dbReference type="AlphaFoldDB" id="A0A411Z0Z7"/>
<dbReference type="PROSITE" id="PS50983">
    <property type="entry name" value="FE_B12_PBP"/>
    <property type="match status" value="1"/>
</dbReference>
<name>A0A411Z0Z7_9RHOB</name>